<dbReference type="Proteomes" id="UP000324974">
    <property type="component" value="Chromosome"/>
</dbReference>
<accession>A0A5C1AAC2</accession>
<dbReference type="SUPFAM" id="SSF53254">
    <property type="entry name" value="Phosphoglycerate mutase-like"/>
    <property type="match status" value="1"/>
</dbReference>
<sequence length="152" mass="15507">MPTILFVRHADIDVPPALGATNPPLNTAGQARATDLARVVGSAGVTAVFTSALTRTKQTVKPLATQLGLQPHEVPTPAELAQKMLAGALGPVVLVAGHSNTVPEMIAAFGVPSPIPPIGEREFDNLYVVTVGGPGPATVVRLKYGEASTTGA</sequence>
<keyword evidence="2" id="KW-1185">Reference proteome</keyword>
<evidence type="ECO:0000313" key="1">
    <source>
        <dbReference type="EMBL" id="QEL15680.1"/>
    </source>
</evidence>
<evidence type="ECO:0008006" key="3">
    <source>
        <dbReference type="Google" id="ProtNLM"/>
    </source>
</evidence>
<dbReference type="CDD" id="cd07067">
    <property type="entry name" value="HP_PGM_like"/>
    <property type="match status" value="1"/>
</dbReference>
<protein>
    <recommendedName>
        <fullName evidence="3">Histidine phosphatase family protein</fullName>
    </recommendedName>
</protein>
<dbReference type="OrthoDB" id="3296006at2"/>
<dbReference type="InterPro" id="IPR013078">
    <property type="entry name" value="His_Pase_superF_clade-1"/>
</dbReference>
<dbReference type="EMBL" id="CP042425">
    <property type="protein sequence ID" value="QEL15680.1"/>
    <property type="molecule type" value="Genomic_DNA"/>
</dbReference>
<evidence type="ECO:0000313" key="2">
    <source>
        <dbReference type="Proteomes" id="UP000324974"/>
    </source>
</evidence>
<proteinExistence type="predicted"/>
<dbReference type="AlphaFoldDB" id="A0A5C1AAC2"/>
<dbReference type="RefSeq" id="WP_149110474.1">
    <property type="nucleotide sequence ID" value="NZ_CP042425.1"/>
</dbReference>
<dbReference type="Gene3D" id="3.40.50.1240">
    <property type="entry name" value="Phosphoglycerate mutase-like"/>
    <property type="match status" value="1"/>
</dbReference>
<dbReference type="KEGG" id="lrs:PX52LOC_02615"/>
<dbReference type="InterPro" id="IPR029033">
    <property type="entry name" value="His_PPase_superfam"/>
</dbReference>
<name>A0A5C1AAC2_9BACT</name>
<reference evidence="2" key="1">
    <citation type="submission" date="2019-08" db="EMBL/GenBank/DDBJ databases">
        <title>Limnoglobus roseus gen. nov., sp. nov., a novel freshwater planctomycete with a giant genome from the family Gemmataceae.</title>
        <authorList>
            <person name="Kulichevskaya I.S."/>
            <person name="Naumoff D.G."/>
            <person name="Miroshnikov K."/>
            <person name="Ivanova A."/>
            <person name="Philippov D.A."/>
            <person name="Hakobyan A."/>
            <person name="Rijpstra I.C."/>
            <person name="Sinninghe Damste J.S."/>
            <person name="Liesack W."/>
            <person name="Dedysh S.N."/>
        </authorList>
    </citation>
    <scope>NUCLEOTIDE SEQUENCE [LARGE SCALE GENOMIC DNA]</scope>
    <source>
        <strain evidence="2">PX52</strain>
    </source>
</reference>
<dbReference type="Pfam" id="PF00300">
    <property type="entry name" value="His_Phos_1"/>
    <property type="match status" value="1"/>
</dbReference>
<organism evidence="1 2">
    <name type="scientific">Limnoglobus roseus</name>
    <dbReference type="NCBI Taxonomy" id="2598579"/>
    <lineage>
        <taxon>Bacteria</taxon>
        <taxon>Pseudomonadati</taxon>
        <taxon>Planctomycetota</taxon>
        <taxon>Planctomycetia</taxon>
        <taxon>Gemmatales</taxon>
        <taxon>Gemmataceae</taxon>
        <taxon>Limnoglobus</taxon>
    </lineage>
</organism>
<gene>
    <name evidence="1" type="ORF">PX52LOC_02615</name>
</gene>